<dbReference type="OrthoDB" id="9804563at2"/>
<comment type="caution">
    <text evidence="7">The sequence shown here is derived from an EMBL/GenBank/DDBJ whole genome shotgun (WGS) entry which is preliminary data.</text>
</comment>
<evidence type="ECO:0000256" key="1">
    <source>
        <dbReference type="ARBA" id="ARBA00001946"/>
    </source>
</evidence>
<dbReference type="EMBL" id="ATCL01000020">
    <property type="protein sequence ID" value="ERG66880.1"/>
    <property type="molecule type" value="Genomic_DNA"/>
</dbReference>
<comment type="similarity">
    <text evidence="2">Belongs to the Nudix hydrolase family.</text>
</comment>
<comment type="cofactor">
    <cofactor evidence="1">
        <name>Mg(2+)</name>
        <dbReference type="ChEBI" id="CHEBI:18420"/>
    </cofactor>
</comment>
<keyword evidence="4" id="KW-0378">Hydrolase</keyword>
<evidence type="ECO:0000256" key="2">
    <source>
        <dbReference type="ARBA" id="ARBA00005582"/>
    </source>
</evidence>
<dbReference type="Gene3D" id="3.90.79.10">
    <property type="entry name" value="Nucleoside Triphosphate Pyrophosphohydrolase"/>
    <property type="match status" value="1"/>
</dbReference>
<dbReference type="Proteomes" id="UP000016464">
    <property type="component" value="Unassembled WGS sequence"/>
</dbReference>
<sequence>MYRYTLCLLKSENEVLLLNREKPPAMGLWNGVGGKIESGETVEASVCREVFEETGYKIEHPLYKGEVILHGEQQVGMHLFVVEVTKHEAADKVQRTREGILEWKQIDWVLHPDNMGIISNLKQYLQPMLDHPMPRRHTFRYDGHELLTYTHDQLDEASSIVHKTR</sequence>
<dbReference type="AlphaFoldDB" id="U1N2N7"/>
<keyword evidence="8" id="KW-1185">Reference proteome</keyword>
<keyword evidence="5" id="KW-0460">Magnesium</keyword>
<evidence type="ECO:0000256" key="5">
    <source>
        <dbReference type="ARBA" id="ARBA00022842"/>
    </source>
</evidence>
<dbReference type="InterPro" id="IPR000086">
    <property type="entry name" value="NUDIX_hydrolase_dom"/>
</dbReference>
<accession>U1N2N7</accession>
<evidence type="ECO:0000256" key="4">
    <source>
        <dbReference type="ARBA" id="ARBA00022801"/>
    </source>
</evidence>
<dbReference type="PRINTS" id="PR00502">
    <property type="entry name" value="NUDIXFAMILY"/>
</dbReference>
<keyword evidence="3" id="KW-0479">Metal-binding</keyword>
<dbReference type="PATRIC" id="fig|1345023.5.peg.2349"/>
<feature type="domain" description="Nudix hydrolase" evidence="6">
    <location>
        <begin position="1"/>
        <end position="130"/>
    </location>
</feature>
<dbReference type="InterPro" id="IPR020476">
    <property type="entry name" value="Nudix_hydrolase"/>
</dbReference>
<dbReference type="PROSITE" id="PS51462">
    <property type="entry name" value="NUDIX"/>
    <property type="match status" value="1"/>
</dbReference>
<dbReference type="PANTHER" id="PTHR43758:SF2">
    <property type="entry name" value="OXIDIZED PURINE NUCLEOSIDE TRIPHOSPHATE HYDROLASE"/>
    <property type="match status" value="1"/>
</dbReference>
<evidence type="ECO:0000313" key="7">
    <source>
        <dbReference type="EMBL" id="ERG66880.1"/>
    </source>
</evidence>
<dbReference type="GO" id="GO:0005737">
    <property type="term" value="C:cytoplasm"/>
    <property type="evidence" value="ECO:0007669"/>
    <property type="project" value="TreeGrafter"/>
</dbReference>
<organism evidence="7 8">
    <name type="scientific">Exiguobacterium chiriqhucha RW-2</name>
    <dbReference type="NCBI Taxonomy" id="1345023"/>
    <lineage>
        <taxon>Bacteria</taxon>
        <taxon>Bacillati</taxon>
        <taxon>Bacillota</taxon>
        <taxon>Bacilli</taxon>
        <taxon>Bacillales</taxon>
        <taxon>Bacillales Family XII. Incertae Sedis</taxon>
        <taxon>Exiguobacterium</taxon>
    </lineage>
</organism>
<proteinExistence type="inferred from homology"/>
<evidence type="ECO:0000256" key="3">
    <source>
        <dbReference type="ARBA" id="ARBA00022723"/>
    </source>
</evidence>
<dbReference type="CDD" id="cd18886">
    <property type="entry name" value="NUDIX_MutT_Nudt1"/>
    <property type="match status" value="1"/>
</dbReference>
<dbReference type="GO" id="GO:0046872">
    <property type="term" value="F:metal ion binding"/>
    <property type="evidence" value="ECO:0007669"/>
    <property type="project" value="UniProtKB-KW"/>
</dbReference>
<evidence type="ECO:0000313" key="8">
    <source>
        <dbReference type="Proteomes" id="UP000016464"/>
    </source>
</evidence>
<dbReference type="SUPFAM" id="SSF55811">
    <property type="entry name" value="Nudix"/>
    <property type="match status" value="1"/>
</dbReference>
<dbReference type="Pfam" id="PF00293">
    <property type="entry name" value="NUDIX"/>
    <property type="match status" value="1"/>
</dbReference>
<dbReference type="InterPro" id="IPR015797">
    <property type="entry name" value="NUDIX_hydrolase-like_dom_sf"/>
</dbReference>
<name>U1N2N7_9BACL</name>
<dbReference type="GO" id="GO:0016818">
    <property type="term" value="F:hydrolase activity, acting on acid anhydrides, in phosphorus-containing anhydrides"/>
    <property type="evidence" value="ECO:0007669"/>
    <property type="project" value="TreeGrafter"/>
</dbReference>
<evidence type="ECO:0000259" key="6">
    <source>
        <dbReference type="PROSITE" id="PS51462"/>
    </source>
</evidence>
<reference evidence="7 8" key="1">
    <citation type="journal article" date="2013" name="Genome Announc.">
        <title>Draft Genome Sequence of Exiguobacterium pavilionensis Strain RW-2, with Wide Thermal, Salinity, and pH Tolerance, Isolated from Modern Freshwater Microbialites.</title>
        <authorList>
            <person name="White R.A.III."/>
            <person name="Grassa C.J."/>
            <person name="Suttle C.A."/>
        </authorList>
    </citation>
    <scope>NUCLEOTIDE SEQUENCE [LARGE SCALE GENOMIC DNA]</scope>
    <source>
        <strain evidence="7 8">RW-2</strain>
    </source>
</reference>
<dbReference type="PANTHER" id="PTHR43758">
    <property type="entry name" value="7,8-DIHYDRO-8-OXOGUANINE TRIPHOSPHATASE"/>
    <property type="match status" value="1"/>
</dbReference>
<gene>
    <name evidence="7" type="ORF">M467_06250</name>
</gene>
<dbReference type="eggNOG" id="COG1051">
    <property type="taxonomic scope" value="Bacteria"/>
</dbReference>
<dbReference type="STRING" id="1385984.GCA_000702565_01382"/>
<protein>
    <recommendedName>
        <fullName evidence="6">Nudix hydrolase domain-containing protein</fullName>
    </recommendedName>
</protein>
<dbReference type="RefSeq" id="WP_021067509.1">
    <property type="nucleotide sequence ID" value="NZ_ATCL01000020.1"/>
</dbReference>